<accession>A0A931GJI3</accession>
<protein>
    <submittedName>
        <fullName evidence="7">Drug/metabolite transporter (DMT)-like permease</fullName>
    </submittedName>
</protein>
<proteinExistence type="predicted"/>
<evidence type="ECO:0000256" key="1">
    <source>
        <dbReference type="ARBA" id="ARBA00004127"/>
    </source>
</evidence>
<keyword evidence="4 5" id="KW-0472">Membrane</keyword>
<evidence type="ECO:0000256" key="3">
    <source>
        <dbReference type="ARBA" id="ARBA00022989"/>
    </source>
</evidence>
<keyword evidence="8" id="KW-1185">Reference proteome</keyword>
<evidence type="ECO:0000256" key="2">
    <source>
        <dbReference type="ARBA" id="ARBA00022692"/>
    </source>
</evidence>
<feature type="transmembrane region" description="Helical" evidence="5">
    <location>
        <begin position="31"/>
        <end position="50"/>
    </location>
</feature>
<comment type="subcellular location">
    <subcellularLocation>
        <location evidence="1">Endomembrane system</location>
        <topology evidence="1">Multi-pass membrane protein</topology>
    </subcellularLocation>
</comment>
<dbReference type="EMBL" id="JADOUA010000001">
    <property type="protein sequence ID" value="MBG6089255.1"/>
    <property type="molecule type" value="Genomic_DNA"/>
</dbReference>
<organism evidence="7 8">
    <name type="scientific">Actinomadura viridis</name>
    <dbReference type="NCBI Taxonomy" id="58110"/>
    <lineage>
        <taxon>Bacteria</taxon>
        <taxon>Bacillati</taxon>
        <taxon>Actinomycetota</taxon>
        <taxon>Actinomycetes</taxon>
        <taxon>Streptosporangiales</taxon>
        <taxon>Thermomonosporaceae</taxon>
        <taxon>Actinomadura</taxon>
    </lineage>
</organism>
<gene>
    <name evidence="7" type="ORF">IW256_003368</name>
</gene>
<keyword evidence="2 5" id="KW-0812">Transmembrane</keyword>
<dbReference type="GO" id="GO:0012505">
    <property type="term" value="C:endomembrane system"/>
    <property type="evidence" value="ECO:0007669"/>
    <property type="project" value="UniProtKB-SubCell"/>
</dbReference>
<keyword evidence="3 5" id="KW-1133">Transmembrane helix</keyword>
<name>A0A931GJI3_9ACTN</name>
<dbReference type="AlphaFoldDB" id="A0A931GJI3"/>
<evidence type="ECO:0000313" key="8">
    <source>
        <dbReference type="Proteomes" id="UP000614047"/>
    </source>
</evidence>
<feature type="domain" description="DUF1232" evidence="6">
    <location>
        <begin position="72"/>
        <end position="107"/>
    </location>
</feature>
<evidence type="ECO:0000256" key="4">
    <source>
        <dbReference type="ARBA" id="ARBA00023136"/>
    </source>
</evidence>
<comment type="caution">
    <text evidence="7">The sequence shown here is derived from an EMBL/GenBank/DDBJ whole genome shotgun (WGS) entry which is preliminary data.</text>
</comment>
<dbReference type="Proteomes" id="UP000614047">
    <property type="component" value="Unassembled WGS sequence"/>
</dbReference>
<dbReference type="Pfam" id="PF06803">
    <property type="entry name" value="DUF1232"/>
    <property type="match status" value="1"/>
</dbReference>
<evidence type="ECO:0000259" key="6">
    <source>
        <dbReference type="Pfam" id="PF06803"/>
    </source>
</evidence>
<sequence>MIIAGLVALVAGAVLLLTAGGSSGGPELTVAGAAVMAVGALVLIAGLLRLRRASRRTAAGVPEPYRTGKGKIIAMVAAVLYIVSPIDLVPDVLLPVGIVDDATALTWLVVAAGQELARRSRSPRRAR</sequence>
<reference evidence="7" key="1">
    <citation type="submission" date="2020-11" db="EMBL/GenBank/DDBJ databases">
        <title>Sequencing the genomes of 1000 actinobacteria strains.</title>
        <authorList>
            <person name="Klenk H.-P."/>
        </authorList>
    </citation>
    <scope>NUCLEOTIDE SEQUENCE</scope>
    <source>
        <strain evidence="7">DSM 43175</strain>
    </source>
</reference>
<dbReference type="RefSeq" id="WP_197011886.1">
    <property type="nucleotide sequence ID" value="NZ_BAABES010000004.1"/>
</dbReference>
<evidence type="ECO:0000256" key="5">
    <source>
        <dbReference type="SAM" id="Phobius"/>
    </source>
</evidence>
<dbReference type="InterPro" id="IPR010652">
    <property type="entry name" value="DUF1232"/>
</dbReference>
<evidence type="ECO:0000313" key="7">
    <source>
        <dbReference type="EMBL" id="MBG6089255.1"/>
    </source>
</evidence>